<evidence type="ECO:0000313" key="1">
    <source>
        <dbReference type="EMBL" id="OMJ25714.1"/>
    </source>
</evidence>
<keyword evidence="2" id="KW-1185">Reference proteome</keyword>
<comment type="caution">
    <text evidence="1">The sequence shown here is derived from an EMBL/GenBank/DDBJ whole genome shotgun (WGS) entry which is preliminary data.</text>
</comment>
<evidence type="ECO:0000313" key="2">
    <source>
        <dbReference type="Proteomes" id="UP000187283"/>
    </source>
</evidence>
<dbReference type="AlphaFoldDB" id="A0A1R1YFR1"/>
<organism evidence="1 2">
    <name type="scientific">Smittium culicis</name>
    <dbReference type="NCBI Taxonomy" id="133412"/>
    <lineage>
        <taxon>Eukaryota</taxon>
        <taxon>Fungi</taxon>
        <taxon>Fungi incertae sedis</taxon>
        <taxon>Zoopagomycota</taxon>
        <taxon>Kickxellomycotina</taxon>
        <taxon>Harpellomycetes</taxon>
        <taxon>Harpellales</taxon>
        <taxon>Legeriomycetaceae</taxon>
        <taxon>Smittium</taxon>
    </lineage>
</organism>
<sequence>MLNHISEYSLKVLGTAKATQSEVAVGNKPIIDIRYSPNITPAKFTATNTSFCSVRSSFSPLPLDSSCINCSLTAISARTGVVKTIPVISRLNICTLVPLMYDMNICIGNVFAGPNATSHARLLLKNVSSTSPLFFFLI</sequence>
<dbReference type="EMBL" id="LSSN01000125">
    <property type="protein sequence ID" value="OMJ25714.1"/>
    <property type="molecule type" value="Genomic_DNA"/>
</dbReference>
<dbReference type="Proteomes" id="UP000187283">
    <property type="component" value="Unassembled WGS sequence"/>
</dbReference>
<accession>A0A1R1YFR1</accession>
<reference evidence="1 2" key="1">
    <citation type="submission" date="2017-01" db="EMBL/GenBank/DDBJ databases">
        <authorList>
            <person name="Mah S.A."/>
            <person name="Swanson W.J."/>
            <person name="Moy G.W."/>
            <person name="Vacquier V.D."/>
        </authorList>
    </citation>
    <scope>NUCLEOTIDE SEQUENCE [LARGE SCALE GENOMIC DNA]</scope>
    <source>
        <strain evidence="1 2">GSMNP</strain>
    </source>
</reference>
<gene>
    <name evidence="1" type="ORF">AYI70_g706</name>
</gene>
<protein>
    <submittedName>
        <fullName evidence="1">Uncharacterized protein</fullName>
    </submittedName>
</protein>
<proteinExistence type="predicted"/>
<dbReference type="OrthoDB" id="10506869at2759"/>
<name>A0A1R1YFR1_9FUNG</name>